<gene>
    <name evidence="13" type="ORF">BOTBODRAFT_133052</name>
</gene>
<dbReference type="Gene3D" id="3.40.50.620">
    <property type="entry name" value="HUPs"/>
    <property type="match status" value="1"/>
</dbReference>
<dbReference type="PANTHER" id="PTHR11956:SF11">
    <property type="entry name" value="ARGININE--TRNA LIGASE, MITOCHONDRIAL-RELATED"/>
    <property type="match status" value="1"/>
</dbReference>
<evidence type="ECO:0000259" key="12">
    <source>
        <dbReference type="SMART" id="SM00836"/>
    </source>
</evidence>
<evidence type="ECO:0000256" key="10">
    <source>
        <dbReference type="RuleBase" id="RU363038"/>
    </source>
</evidence>
<evidence type="ECO:0000256" key="6">
    <source>
        <dbReference type="ARBA" id="ARBA00022917"/>
    </source>
</evidence>
<dbReference type="GO" id="GO:0005524">
    <property type="term" value="F:ATP binding"/>
    <property type="evidence" value="ECO:0007669"/>
    <property type="project" value="UniProtKB-KW"/>
</dbReference>
<dbReference type="CDD" id="cd07956">
    <property type="entry name" value="Anticodon_Ia_Arg"/>
    <property type="match status" value="1"/>
</dbReference>
<reference evidence="14" key="1">
    <citation type="journal article" date="2014" name="Proc. Natl. Acad. Sci. U.S.A.">
        <title>Extensive sampling of basidiomycete genomes demonstrates inadequacy of the white-rot/brown-rot paradigm for wood decay fungi.</title>
        <authorList>
            <person name="Riley R."/>
            <person name="Salamov A.A."/>
            <person name="Brown D.W."/>
            <person name="Nagy L.G."/>
            <person name="Floudas D."/>
            <person name="Held B.W."/>
            <person name="Levasseur A."/>
            <person name="Lombard V."/>
            <person name="Morin E."/>
            <person name="Otillar R."/>
            <person name="Lindquist E.A."/>
            <person name="Sun H."/>
            <person name="LaButti K.M."/>
            <person name="Schmutz J."/>
            <person name="Jabbour D."/>
            <person name="Luo H."/>
            <person name="Baker S.E."/>
            <person name="Pisabarro A.G."/>
            <person name="Walton J.D."/>
            <person name="Blanchette R.A."/>
            <person name="Henrissat B."/>
            <person name="Martin F."/>
            <person name="Cullen D."/>
            <person name="Hibbett D.S."/>
            <person name="Grigoriev I.V."/>
        </authorList>
    </citation>
    <scope>NUCLEOTIDE SEQUENCE [LARGE SCALE GENOMIC DNA]</scope>
    <source>
        <strain evidence="14">FD-172 SS1</strain>
    </source>
</reference>
<dbReference type="FunFam" id="1.10.730.10:FF:000006">
    <property type="entry name" value="Arginyl-tRNA synthetase 2, mitochondrial"/>
    <property type="match status" value="1"/>
</dbReference>
<protein>
    <recommendedName>
        <fullName evidence="2">arginine--tRNA ligase</fullName>
        <ecNumber evidence="2">6.1.1.19</ecNumber>
    </recommendedName>
    <alternativeName>
        <fullName evidence="8">Arginyl-tRNA synthetase</fullName>
    </alternativeName>
</protein>
<dbReference type="InterPro" id="IPR008909">
    <property type="entry name" value="DALR_anticod-bd"/>
</dbReference>
<keyword evidence="3 10" id="KW-0436">Ligase</keyword>
<dbReference type="GO" id="GO:0032543">
    <property type="term" value="P:mitochondrial translation"/>
    <property type="evidence" value="ECO:0007669"/>
    <property type="project" value="TreeGrafter"/>
</dbReference>
<dbReference type="InterPro" id="IPR001278">
    <property type="entry name" value="Arg-tRNA-ligase"/>
</dbReference>
<evidence type="ECO:0000313" key="13">
    <source>
        <dbReference type="EMBL" id="KDQ13808.1"/>
    </source>
</evidence>
<dbReference type="Pfam" id="PF00750">
    <property type="entry name" value="tRNA-synt_1d"/>
    <property type="match status" value="2"/>
</dbReference>
<dbReference type="SMART" id="SM00836">
    <property type="entry name" value="DALR_1"/>
    <property type="match status" value="1"/>
</dbReference>
<dbReference type="SUPFAM" id="SSF55190">
    <property type="entry name" value="Arginyl-tRNA synthetase (ArgRS), N-terminal 'additional' domain"/>
    <property type="match status" value="1"/>
</dbReference>
<dbReference type="EMBL" id="KL198041">
    <property type="protein sequence ID" value="KDQ13808.1"/>
    <property type="molecule type" value="Genomic_DNA"/>
</dbReference>
<dbReference type="Pfam" id="PF05746">
    <property type="entry name" value="DALR_1"/>
    <property type="match status" value="1"/>
</dbReference>
<comment type="similarity">
    <text evidence="1 10">Belongs to the class-I aminoacyl-tRNA synthetase family.</text>
</comment>
<evidence type="ECO:0000313" key="14">
    <source>
        <dbReference type="Proteomes" id="UP000027195"/>
    </source>
</evidence>
<dbReference type="EC" id="6.1.1.19" evidence="2"/>
<keyword evidence="4 10" id="KW-0547">Nucleotide-binding</keyword>
<dbReference type="PROSITE" id="PS00178">
    <property type="entry name" value="AA_TRNA_LIGASE_I"/>
    <property type="match status" value="1"/>
</dbReference>
<evidence type="ECO:0000256" key="9">
    <source>
        <dbReference type="ARBA" id="ARBA00049339"/>
    </source>
</evidence>
<evidence type="ECO:0000256" key="2">
    <source>
        <dbReference type="ARBA" id="ARBA00012837"/>
    </source>
</evidence>
<keyword evidence="6 10" id="KW-0648">Protein biosynthesis</keyword>
<dbReference type="PANTHER" id="PTHR11956">
    <property type="entry name" value="ARGINYL-TRNA SYNTHETASE"/>
    <property type="match status" value="1"/>
</dbReference>
<dbReference type="Proteomes" id="UP000027195">
    <property type="component" value="Unassembled WGS sequence"/>
</dbReference>
<dbReference type="Gene3D" id="3.30.1360.70">
    <property type="entry name" value="Arginyl tRNA synthetase N-terminal domain"/>
    <property type="match status" value="1"/>
</dbReference>
<keyword evidence="7 10" id="KW-0030">Aminoacyl-tRNA synthetase</keyword>
<dbReference type="InterPro" id="IPR001412">
    <property type="entry name" value="aa-tRNA-synth_I_CS"/>
</dbReference>
<dbReference type="OrthoDB" id="68056at2759"/>
<dbReference type="FunCoup" id="A0A067MDK0">
    <property type="interactions" value="630"/>
</dbReference>
<keyword evidence="5 10" id="KW-0067">ATP-binding</keyword>
<dbReference type="GO" id="GO:0006420">
    <property type="term" value="P:arginyl-tRNA aminoacylation"/>
    <property type="evidence" value="ECO:0007669"/>
    <property type="project" value="InterPro"/>
</dbReference>
<name>A0A067MDK0_BOTB1</name>
<dbReference type="InParanoid" id="A0A067MDK0"/>
<evidence type="ECO:0000256" key="11">
    <source>
        <dbReference type="SAM" id="MobiDB-lite"/>
    </source>
</evidence>
<feature type="region of interest" description="Disordered" evidence="11">
    <location>
        <begin position="329"/>
        <end position="351"/>
    </location>
</feature>
<evidence type="ECO:0000256" key="1">
    <source>
        <dbReference type="ARBA" id="ARBA00005594"/>
    </source>
</evidence>
<proteinExistence type="inferred from homology"/>
<feature type="domain" description="DALR anticodon binding" evidence="12">
    <location>
        <begin position="521"/>
        <end position="641"/>
    </location>
</feature>
<dbReference type="Gene3D" id="1.10.730.10">
    <property type="entry name" value="Isoleucyl-tRNA Synthetase, Domain 1"/>
    <property type="match status" value="1"/>
</dbReference>
<dbReference type="PRINTS" id="PR01038">
    <property type="entry name" value="TRNASYNTHARG"/>
</dbReference>
<dbReference type="AlphaFoldDB" id="A0A067MDK0"/>
<dbReference type="InterPro" id="IPR009080">
    <property type="entry name" value="tRNAsynth_Ia_anticodon-bd"/>
</dbReference>
<dbReference type="SUPFAM" id="SSF52374">
    <property type="entry name" value="Nucleotidylyl transferase"/>
    <property type="match status" value="1"/>
</dbReference>
<sequence length="641" mass="71869">MTLPTLPSVQGTDPDRVVLDSFRVAVAEQVAKALRISIGQAYQAVDIGKKGCDFSVPMPRLQPRISDPSLKGLDAKQLVQKVVQEFVPNDYIAHVVAADKFLHFEAKSSTLMRLVLDQIHALSRSAPSSREGYGTNSWGAGKTLVMEFSSPNIAKPFHAGHLRSTIIGTFIANVYEANGWNVVRMNYLGDWGKQFGLLAVGFERYGSREELEKDAIMHLFNVYVSVNADVEREKQIGQGRETSRLADEYFHRMEKGDESALGLWQEFRDLSIKRYKETYQRLNVAFTVYAGESLVSPDGIKRALDTLREKGLLTEKTIEESEVNKSSWKKIVPASDPEADTSSGKKDGQGSEEIKPAWAVDLGSLGKPVLQKPNGTSIYIVRDIAGAIQRYQTYSFDKMIYVVGDQQDLHFKQFFKILGLMGEQFVDRLEHVNFGRVNGMSTRKGKVKFLDDILDAAREAMLTQMEKNPEKASAISHPEVTSDQIGMTAVKVQDMQAKRIISYDFDLNRMTSFEGDTGPYLQYAHVRLCSLERTVAPELVLPSSVSEIDTSLLTEPKARDIVLLLASYPDVVRSSFETREPCTVVKFCFRLSHLISSAWESLIVKGRERELALARLYLYLCARDVLASAMRLLSLVPLEYM</sequence>
<evidence type="ECO:0000256" key="4">
    <source>
        <dbReference type="ARBA" id="ARBA00022741"/>
    </source>
</evidence>
<evidence type="ECO:0000256" key="3">
    <source>
        <dbReference type="ARBA" id="ARBA00022598"/>
    </source>
</evidence>
<evidence type="ECO:0000256" key="7">
    <source>
        <dbReference type="ARBA" id="ARBA00023146"/>
    </source>
</evidence>
<comment type="catalytic activity">
    <reaction evidence="9">
        <text>tRNA(Arg) + L-arginine + ATP = L-arginyl-tRNA(Arg) + AMP + diphosphate</text>
        <dbReference type="Rhea" id="RHEA:20301"/>
        <dbReference type="Rhea" id="RHEA-COMP:9658"/>
        <dbReference type="Rhea" id="RHEA-COMP:9673"/>
        <dbReference type="ChEBI" id="CHEBI:30616"/>
        <dbReference type="ChEBI" id="CHEBI:32682"/>
        <dbReference type="ChEBI" id="CHEBI:33019"/>
        <dbReference type="ChEBI" id="CHEBI:78442"/>
        <dbReference type="ChEBI" id="CHEBI:78513"/>
        <dbReference type="ChEBI" id="CHEBI:456215"/>
        <dbReference type="EC" id="6.1.1.19"/>
    </reaction>
</comment>
<dbReference type="InterPro" id="IPR035684">
    <property type="entry name" value="ArgRS_core"/>
</dbReference>
<dbReference type="HOGENOM" id="CLU_006406_6_2_1"/>
<dbReference type="CDD" id="cd00671">
    <property type="entry name" value="ArgRS_core"/>
    <property type="match status" value="1"/>
</dbReference>
<dbReference type="InterPro" id="IPR014729">
    <property type="entry name" value="Rossmann-like_a/b/a_fold"/>
</dbReference>
<dbReference type="GO" id="GO:0004814">
    <property type="term" value="F:arginine-tRNA ligase activity"/>
    <property type="evidence" value="ECO:0007669"/>
    <property type="project" value="UniProtKB-EC"/>
</dbReference>
<evidence type="ECO:0000256" key="5">
    <source>
        <dbReference type="ARBA" id="ARBA00022840"/>
    </source>
</evidence>
<dbReference type="SUPFAM" id="SSF47323">
    <property type="entry name" value="Anticodon-binding domain of a subclass of class I aminoacyl-tRNA synthetases"/>
    <property type="match status" value="1"/>
</dbReference>
<dbReference type="GO" id="GO:0005739">
    <property type="term" value="C:mitochondrion"/>
    <property type="evidence" value="ECO:0007669"/>
    <property type="project" value="TreeGrafter"/>
</dbReference>
<organism evidence="13 14">
    <name type="scientific">Botryobasidium botryosum (strain FD-172 SS1)</name>
    <dbReference type="NCBI Taxonomy" id="930990"/>
    <lineage>
        <taxon>Eukaryota</taxon>
        <taxon>Fungi</taxon>
        <taxon>Dikarya</taxon>
        <taxon>Basidiomycota</taxon>
        <taxon>Agaricomycotina</taxon>
        <taxon>Agaricomycetes</taxon>
        <taxon>Cantharellales</taxon>
        <taxon>Botryobasidiaceae</taxon>
        <taxon>Botryobasidium</taxon>
    </lineage>
</organism>
<evidence type="ECO:0000256" key="8">
    <source>
        <dbReference type="ARBA" id="ARBA00033033"/>
    </source>
</evidence>
<accession>A0A067MDK0</accession>
<keyword evidence="14" id="KW-1185">Reference proteome</keyword>
<dbReference type="STRING" id="930990.A0A067MDK0"/>
<dbReference type="InterPro" id="IPR036695">
    <property type="entry name" value="Arg-tRNA-synth_N_sf"/>
</dbReference>